<accession>A0ACB8F7E6</accession>
<dbReference type="EMBL" id="CM037621">
    <property type="protein sequence ID" value="KAH8001257.1"/>
    <property type="molecule type" value="Genomic_DNA"/>
</dbReference>
<gene>
    <name evidence="1" type="ORF">K3G42_003470</name>
</gene>
<evidence type="ECO:0000313" key="1">
    <source>
        <dbReference type="EMBL" id="KAH8001257.1"/>
    </source>
</evidence>
<comment type="caution">
    <text evidence="1">The sequence shown here is derived from an EMBL/GenBank/DDBJ whole genome shotgun (WGS) entry which is preliminary data.</text>
</comment>
<protein>
    <submittedName>
        <fullName evidence="1">Uncharacterized protein</fullName>
    </submittedName>
</protein>
<dbReference type="Proteomes" id="UP000827872">
    <property type="component" value="Linkage Group LG08"/>
</dbReference>
<organism evidence="1 2">
    <name type="scientific">Sphaerodactylus townsendi</name>
    <dbReference type="NCBI Taxonomy" id="933632"/>
    <lineage>
        <taxon>Eukaryota</taxon>
        <taxon>Metazoa</taxon>
        <taxon>Chordata</taxon>
        <taxon>Craniata</taxon>
        <taxon>Vertebrata</taxon>
        <taxon>Euteleostomi</taxon>
        <taxon>Lepidosauria</taxon>
        <taxon>Squamata</taxon>
        <taxon>Bifurcata</taxon>
        <taxon>Gekkota</taxon>
        <taxon>Sphaerodactylidae</taxon>
        <taxon>Sphaerodactylus</taxon>
    </lineage>
</organism>
<keyword evidence="2" id="KW-1185">Reference proteome</keyword>
<name>A0ACB8F7E6_9SAUR</name>
<evidence type="ECO:0000313" key="2">
    <source>
        <dbReference type="Proteomes" id="UP000827872"/>
    </source>
</evidence>
<reference evidence="1" key="1">
    <citation type="submission" date="2021-08" db="EMBL/GenBank/DDBJ databases">
        <title>The first chromosome-level gecko genome reveals the dynamic sex chromosomes of Neotropical dwarf geckos (Sphaerodactylidae: Sphaerodactylus).</title>
        <authorList>
            <person name="Pinto B.J."/>
            <person name="Keating S.E."/>
            <person name="Gamble T."/>
        </authorList>
    </citation>
    <scope>NUCLEOTIDE SEQUENCE</scope>
    <source>
        <strain evidence="1">TG3544</strain>
    </source>
</reference>
<sequence>MAVISSKVLDDSAAEKNHKAWKFFEDMYVYAVFVCSAGIASVLLFTLVILCQTLINKKQSRVKHYLVKCSQNR</sequence>
<proteinExistence type="predicted"/>